<dbReference type="SUPFAM" id="SSF53254">
    <property type="entry name" value="Phosphoglycerate mutase-like"/>
    <property type="match status" value="1"/>
</dbReference>
<dbReference type="InterPro" id="IPR029033">
    <property type="entry name" value="His_PPase_superfam"/>
</dbReference>
<dbReference type="RefSeq" id="WP_143111324.1">
    <property type="nucleotide sequence ID" value="NZ_FPCH01000001.1"/>
</dbReference>
<dbReference type="CDD" id="cd07040">
    <property type="entry name" value="HP"/>
    <property type="match status" value="1"/>
</dbReference>
<evidence type="ECO:0000313" key="3">
    <source>
        <dbReference type="Proteomes" id="UP000199423"/>
    </source>
</evidence>
<dbReference type="Proteomes" id="UP000199423">
    <property type="component" value="Unassembled WGS sequence"/>
</dbReference>
<dbReference type="AlphaFoldDB" id="A0A1I7MZ09"/>
<proteinExistence type="predicted"/>
<keyword evidence="3" id="KW-1185">Reference proteome</keyword>
<accession>A0A1I7MZ09</accession>
<name>A0A1I7MZ09_9HYPH</name>
<sequence length="213" mass="23499">MKCVSALYRRFAAAALLVTGVAAMTVLSQTNGEWASTASAREQASDYAPIQHFMGGPKRIILMRHADKTDDPEDEDLSDTGHARAEHLATYIPQTFGKPDFIIATSHSKHSNRPRETVQPLADALGMNVLHDFENRDFADLIQEIFDDPDFKGKTLVICWHHGNLPAMAALLGAPAGSYPDPWPEDAYNLVLDLQYDPNSGRAPTVNRVIEPF</sequence>
<dbReference type="OrthoDB" id="8448116at2"/>
<organism evidence="2 3">
    <name type="scientific">Hyphomicrobium facile</name>
    <dbReference type="NCBI Taxonomy" id="51670"/>
    <lineage>
        <taxon>Bacteria</taxon>
        <taxon>Pseudomonadati</taxon>
        <taxon>Pseudomonadota</taxon>
        <taxon>Alphaproteobacteria</taxon>
        <taxon>Hyphomicrobiales</taxon>
        <taxon>Hyphomicrobiaceae</taxon>
        <taxon>Hyphomicrobium</taxon>
    </lineage>
</organism>
<dbReference type="Gene3D" id="3.40.50.1240">
    <property type="entry name" value="Phosphoglycerate mutase-like"/>
    <property type="match status" value="1"/>
</dbReference>
<keyword evidence="1" id="KW-0732">Signal</keyword>
<dbReference type="EMBL" id="FPCH01000001">
    <property type="protein sequence ID" value="SFV27641.1"/>
    <property type="molecule type" value="Genomic_DNA"/>
</dbReference>
<protein>
    <submittedName>
        <fullName evidence="2">Histidine phosphatase superfamily (Branch 1)</fullName>
    </submittedName>
</protein>
<evidence type="ECO:0000256" key="1">
    <source>
        <dbReference type="SAM" id="SignalP"/>
    </source>
</evidence>
<dbReference type="STRING" id="51670.SAMN04488557_0810"/>
<feature type="chain" id="PRO_5011728701" evidence="1">
    <location>
        <begin position="29"/>
        <end position="213"/>
    </location>
</feature>
<reference evidence="3" key="1">
    <citation type="submission" date="2016-10" db="EMBL/GenBank/DDBJ databases">
        <authorList>
            <person name="Varghese N."/>
            <person name="Submissions S."/>
        </authorList>
    </citation>
    <scope>NUCLEOTIDE SEQUENCE [LARGE SCALE GENOMIC DNA]</scope>
    <source>
        <strain evidence="3">DSM 1565</strain>
    </source>
</reference>
<evidence type="ECO:0000313" key="2">
    <source>
        <dbReference type="EMBL" id="SFV27641.1"/>
    </source>
</evidence>
<gene>
    <name evidence="2" type="ORF">SAMN04488557_0810</name>
</gene>
<feature type="signal peptide" evidence="1">
    <location>
        <begin position="1"/>
        <end position="28"/>
    </location>
</feature>